<evidence type="ECO:0000256" key="5">
    <source>
        <dbReference type="ARBA" id="ARBA00023180"/>
    </source>
</evidence>
<feature type="signal peptide" evidence="8">
    <location>
        <begin position="1"/>
        <end position="38"/>
    </location>
</feature>
<accession>A0A9N7YAN8</accession>
<evidence type="ECO:0000256" key="2">
    <source>
        <dbReference type="ARBA" id="ARBA00022729"/>
    </source>
</evidence>
<feature type="transmembrane region" description="Helical" evidence="7">
    <location>
        <begin position="265"/>
        <end position="288"/>
    </location>
</feature>
<keyword evidence="7" id="KW-0812">Transmembrane</keyword>
<keyword evidence="6" id="KW-0393">Immunoglobulin domain</keyword>
<keyword evidence="7" id="KW-1133">Transmembrane helix</keyword>
<dbReference type="InterPro" id="IPR050504">
    <property type="entry name" value="IgSF_BTN/MOG"/>
</dbReference>
<dbReference type="SMART" id="SM00409">
    <property type="entry name" value="IG"/>
    <property type="match status" value="2"/>
</dbReference>
<keyword evidence="4" id="KW-1015">Disulfide bond</keyword>
<evidence type="ECO:0000256" key="3">
    <source>
        <dbReference type="ARBA" id="ARBA00023136"/>
    </source>
</evidence>
<evidence type="ECO:0000313" key="10">
    <source>
        <dbReference type="EMBL" id="CAB1418846.1"/>
    </source>
</evidence>
<protein>
    <recommendedName>
        <fullName evidence="9">Ig-like domain-containing protein</fullName>
    </recommendedName>
</protein>
<keyword evidence="11" id="KW-1185">Reference proteome</keyword>
<keyword evidence="2 8" id="KW-0732">Signal</keyword>
<dbReference type="SMART" id="SM00406">
    <property type="entry name" value="IGv"/>
    <property type="match status" value="2"/>
</dbReference>
<dbReference type="InterPro" id="IPR053896">
    <property type="entry name" value="BTN3A2-like_Ig-C"/>
</dbReference>
<dbReference type="PANTHER" id="PTHR24100:SF149">
    <property type="entry name" value="BG-LIKE ANTIGEN 1-RELATED"/>
    <property type="match status" value="1"/>
</dbReference>
<dbReference type="Proteomes" id="UP001153269">
    <property type="component" value="Unassembled WGS sequence"/>
</dbReference>
<feature type="chain" id="PRO_5040476605" description="Ig-like domain-containing protein" evidence="8">
    <location>
        <begin position="39"/>
        <end position="759"/>
    </location>
</feature>
<dbReference type="GO" id="GO:0001817">
    <property type="term" value="P:regulation of cytokine production"/>
    <property type="evidence" value="ECO:0007669"/>
    <property type="project" value="TreeGrafter"/>
</dbReference>
<dbReference type="InterPro" id="IPR013783">
    <property type="entry name" value="Ig-like_fold"/>
</dbReference>
<dbReference type="GO" id="GO:0009897">
    <property type="term" value="C:external side of plasma membrane"/>
    <property type="evidence" value="ECO:0007669"/>
    <property type="project" value="TreeGrafter"/>
</dbReference>
<dbReference type="EMBL" id="CADEAL010000344">
    <property type="protein sequence ID" value="CAB1418846.1"/>
    <property type="molecule type" value="Genomic_DNA"/>
</dbReference>
<dbReference type="InterPro" id="IPR007110">
    <property type="entry name" value="Ig-like_dom"/>
</dbReference>
<name>A0A9N7YAN8_PLEPL</name>
<reference evidence="10" key="1">
    <citation type="submission" date="2020-03" db="EMBL/GenBank/DDBJ databases">
        <authorList>
            <person name="Weist P."/>
        </authorList>
    </citation>
    <scope>NUCLEOTIDE SEQUENCE</scope>
</reference>
<sequence>MIQHEARRKEEEAQGLHVMTHVHLLLLLCSSLSSAASASKSLVVSVRSSVLEQLGRETTLPCWLNPPQSAEALEVQWFRNDPLNTPILLYYNKKMYGIQDASYEGRALFGLKDAASGGLAAGDVSLKLLNVGIEDEGDYTCYVSSGQHSDRGSVSLNLTGTGTTPHLSMVWNEENLVNLSCGSEGWYPRPKLQWADHKQILTPKSLEYSKVSSGLVSVHSWVLVPSSSEVSCSVGLSDVDMKEARVRLEIPPPPDKQVVQSAPGLVAALVIFILLFLAALALLGWPYIKKRVFQKKGKSEGNQAEENIKLLPEVEKAALEEAKKHYVDTWTCLKDISILDHTTTMGLYMMTHVHLLLLLCSSLSSAAPASKSLVVSVRSSVLEQLGRETTLPCWLNPPQSAEALEVRWYRNDRFDTPIILYQNRKMSANKDASYVDRASFGLKDAASGGLAAGDVSMKLLNVGIEDEGDYICYVSSDQGYDRGSVSLKVTETGNTPLLSMVWAEQNLVNLSCGSEGWYPRPKLHWADQKQNLTPKSLEYSKVSSGLVSVHSWVLVPSSSEVSCSVGLSDVDMKEARVRLEIPPPPAKQVVQSAPGLVAVLVIFILLFLAALALLGWPYIKKRVFQKKGKSEGNQAEGNKKLLQEVTVEPTALEEAKKHQENMKRLEEVEKAALEEAKKHYVNIELEDKGNPHVTIRAGIIRDKNHPNGKAVTCLTAIRGTPGFTSGDPGTMTILKKIEQGACNDTGNDEGHKSLNLNFF</sequence>
<evidence type="ECO:0000256" key="8">
    <source>
        <dbReference type="SAM" id="SignalP"/>
    </source>
</evidence>
<comment type="caution">
    <text evidence="10">The sequence shown here is derived from an EMBL/GenBank/DDBJ whole genome shotgun (WGS) entry which is preliminary data.</text>
</comment>
<keyword evidence="5" id="KW-0325">Glycoprotein</keyword>
<dbReference type="PROSITE" id="PS50835">
    <property type="entry name" value="IG_LIKE"/>
    <property type="match status" value="2"/>
</dbReference>
<evidence type="ECO:0000256" key="7">
    <source>
        <dbReference type="SAM" id="Phobius"/>
    </source>
</evidence>
<dbReference type="InterPro" id="IPR036179">
    <property type="entry name" value="Ig-like_dom_sf"/>
</dbReference>
<dbReference type="GO" id="GO:0005102">
    <property type="term" value="F:signaling receptor binding"/>
    <property type="evidence" value="ECO:0007669"/>
    <property type="project" value="TreeGrafter"/>
</dbReference>
<dbReference type="FunFam" id="2.60.40.10:FF:000142">
    <property type="entry name" value="V-set domain-containing T-cell activation inhibitor 1"/>
    <property type="match status" value="2"/>
</dbReference>
<evidence type="ECO:0000259" key="9">
    <source>
        <dbReference type="PROSITE" id="PS50835"/>
    </source>
</evidence>
<organism evidence="10 11">
    <name type="scientific">Pleuronectes platessa</name>
    <name type="common">European plaice</name>
    <dbReference type="NCBI Taxonomy" id="8262"/>
    <lineage>
        <taxon>Eukaryota</taxon>
        <taxon>Metazoa</taxon>
        <taxon>Chordata</taxon>
        <taxon>Craniata</taxon>
        <taxon>Vertebrata</taxon>
        <taxon>Euteleostomi</taxon>
        <taxon>Actinopterygii</taxon>
        <taxon>Neopterygii</taxon>
        <taxon>Teleostei</taxon>
        <taxon>Neoteleostei</taxon>
        <taxon>Acanthomorphata</taxon>
        <taxon>Carangaria</taxon>
        <taxon>Pleuronectiformes</taxon>
        <taxon>Pleuronectoidei</taxon>
        <taxon>Pleuronectidae</taxon>
        <taxon>Pleuronectes</taxon>
    </lineage>
</organism>
<feature type="domain" description="Ig-like" evidence="9">
    <location>
        <begin position="368"/>
        <end position="490"/>
    </location>
</feature>
<dbReference type="Pfam" id="PF07686">
    <property type="entry name" value="V-set"/>
    <property type="match status" value="2"/>
</dbReference>
<dbReference type="Gene3D" id="2.60.40.10">
    <property type="entry name" value="Immunoglobulins"/>
    <property type="match status" value="4"/>
</dbReference>
<dbReference type="GO" id="GO:0050863">
    <property type="term" value="P:regulation of T cell activation"/>
    <property type="evidence" value="ECO:0007669"/>
    <property type="project" value="UniProtKB-ARBA"/>
</dbReference>
<gene>
    <name evidence="10" type="ORF">PLEPLA_LOCUS6673</name>
</gene>
<dbReference type="AlphaFoldDB" id="A0A9N7YAN8"/>
<comment type="subcellular location">
    <subcellularLocation>
        <location evidence="1">Membrane</location>
    </subcellularLocation>
</comment>
<dbReference type="PANTHER" id="PTHR24100">
    <property type="entry name" value="BUTYROPHILIN"/>
    <property type="match status" value="1"/>
</dbReference>
<dbReference type="Pfam" id="PF22705">
    <property type="entry name" value="C2-set_3"/>
    <property type="match status" value="2"/>
</dbReference>
<keyword evidence="3 7" id="KW-0472">Membrane</keyword>
<evidence type="ECO:0000313" key="11">
    <source>
        <dbReference type="Proteomes" id="UP001153269"/>
    </source>
</evidence>
<dbReference type="SUPFAM" id="SSF48726">
    <property type="entry name" value="Immunoglobulin"/>
    <property type="match status" value="4"/>
</dbReference>
<feature type="domain" description="Ig-like" evidence="9">
    <location>
        <begin position="40"/>
        <end position="157"/>
    </location>
</feature>
<evidence type="ECO:0000256" key="6">
    <source>
        <dbReference type="ARBA" id="ARBA00023319"/>
    </source>
</evidence>
<dbReference type="GO" id="GO:1903037">
    <property type="term" value="P:regulation of leukocyte cell-cell adhesion"/>
    <property type="evidence" value="ECO:0007669"/>
    <property type="project" value="UniProtKB-ARBA"/>
</dbReference>
<proteinExistence type="predicted"/>
<dbReference type="InterPro" id="IPR003599">
    <property type="entry name" value="Ig_sub"/>
</dbReference>
<dbReference type="GO" id="GO:0050852">
    <property type="term" value="P:T cell receptor signaling pathway"/>
    <property type="evidence" value="ECO:0007669"/>
    <property type="project" value="TreeGrafter"/>
</dbReference>
<evidence type="ECO:0000256" key="4">
    <source>
        <dbReference type="ARBA" id="ARBA00023157"/>
    </source>
</evidence>
<evidence type="ECO:0000256" key="1">
    <source>
        <dbReference type="ARBA" id="ARBA00004370"/>
    </source>
</evidence>
<feature type="transmembrane region" description="Helical" evidence="7">
    <location>
        <begin position="595"/>
        <end position="619"/>
    </location>
</feature>
<dbReference type="InterPro" id="IPR013106">
    <property type="entry name" value="Ig_V-set"/>
</dbReference>